<accession>A0A2C6LLP2</accession>
<sequence>MDAILECCCGLDVHRDTVVACLIKGPNDLKPEVTIKTFSALPYGLDQLKQWLQQENCRHVAMESTGVYWEPVYNTLEDAFDGTIVIIVCNAKHMETVLVAGIGWQIDHKYSNIGARGARRLLKNSKQ</sequence>
<reference evidence="2 3" key="1">
    <citation type="submission" date="2013-09" db="EMBL/GenBank/DDBJ databases">
        <title>Biodegradation of hydrocarbons in the deep terrestrial subsurface : characterization of a microbial consortium composed of two Desulfotomaculum species originating from a deep geological formation.</title>
        <authorList>
            <person name="Aullo T."/>
            <person name="Berlendis S."/>
            <person name="Lascourreges J.-F."/>
            <person name="Dessort D."/>
            <person name="Saint-Laurent S."/>
            <person name="Schraauwers B."/>
            <person name="Mas J."/>
            <person name="Magot M."/>
            <person name="Ranchou-Peyruse A."/>
        </authorList>
    </citation>
    <scope>NUCLEOTIDE SEQUENCE [LARGE SCALE GENOMIC DNA]</scope>
    <source>
        <strain evidence="2 3">Bs107</strain>
    </source>
</reference>
<name>A0A2C6LLP2_9FIRM</name>
<dbReference type="EMBL" id="AWQQ01000018">
    <property type="protein sequence ID" value="PHJ39510.1"/>
    <property type="molecule type" value="Genomic_DNA"/>
</dbReference>
<dbReference type="GO" id="GO:0003677">
    <property type="term" value="F:DNA binding"/>
    <property type="evidence" value="ECO:0007669"/>
    <property type="project" value="InterPro"/>
</dbReference>
<dbReference type="GO" id="GO:0004803">
    <property type="term" value="F:transposase activity"/>
    <property type="evidence" value="ECO:0007669"/>
    <property type="project" value="InterPro"/>
</dbReference>
<organism evidence="2 3">
    <name type="scientific">Desulforamulus profundi</name>
    <dbReference type="NCBI Taxonomy" id="1383067"/>
    <lineage>
        <taxon>Bacteria</taxon>
        <taxon>Bacillati</taxon>
        <taxon>Bacillota</taxon>
        <taxon>Clostridia</taxon>
        <taxon>Eubacteriales</taxon>
        <taxon>Peptococcaceae</taxon>
        <taxon>Desulforamulus</taxon>
    </lineage>
</organism>
<dbReference type="Proteomes" id="UP000222564">
    <property type="component" value="Unassembled WGS sequence"/>
</dbReference>
<keyword evidence="3" id="KW-1185">Reference proteome</keyword>
<dbReference type="GO" id="GO:0006313">
    <property type="term" value="P:DNA transposition"/>
    <property type="evidence" value="ECO:0007669"/>
    <property type="project" value="InterPro"/>
</dbReference>
<dbReference type="InterPro" id="IPR002525">
    <property type="entry name" value="Transp_IS110-like_N"/>
</dbReference>
<evidence type="ECO:0000313" key="3">
    <source>
        <dbReference type="Proteomes" id="UP000222564"/>
    </source>
</evidence>
<protein>
    <submittedName>
        <fullName evidence="2">Transposase IS1111</fullName>
    </submittedName>
</protein>
<evidence type="ECO:0000313" key="2">
    <source>
        <dbReference type="EMBL" id="PHJ39510.1"/>
    </source>
</evidence>
<comment type="caution">
    <text evidence="2">The sequence shown here is derived from an EMBL/GenBank/DDBJ whole genome shotgun (WGS) entry which is preliminary data.</text>
</comment>
<feature type="domain" description="Transposase IS110-like N-terminal" evidence="1">
    <location>
        <begin position="9"/>
        <end position="95"/>
    </location>
</feature>
<gene>
    <name evidence="2" type="ORF">P378_02915</name>
</gene>
<dbReference type="Pfam" id="PF01548">
    <property type="entry name" value="DEDD_Tnp_IS110"/>
    <property type="match status" value="1"/>
</dbReference>
<proteinExistence type="predicted"/>
<evidence type="ECO:0000259" key="1">
    <source>
        <dbReference type="Pfam" id="PF01548"/>
    </source>
</evidence>
<dbReference type="AlphaFoldDB" id="A0A2C6LLP2"/>